<feature type="domain" description="Ketoreductase" evidence="4">
    <location>
        <begin position="12"/>
        <end position="190"/>
    </location>
</feature>
<dbReference type="InterPro" id="IPR002347">
    <property type="entry name" value="SDR_fam"/>
</dbReference>
<dbReference type="CDD" id="cd05233">
    <property type="entry name" value="SDR_c"/>
    <property type="match status" value="1"/>
</dbReference>
<dbReference type="Pfam" id="PF00106">
    <property type="entry name" value="adh_short"/>
    <property type="match status" value="1"/>
</dbReference>
<name>A0ABS6YQ67_9ACTN</name>
<gene>
    <name evidence="5" type="ORF">GKQ77_18560</name>
</gene>
<dbReference type="EMBL" id="WMBF01000198">
    <property type="protein sequence ID" value="MBW5423538.1"/>
    <property type="molecule type" value="Genomic_DNA"/>
</dbReference>
<evidence type="ECO:0000313" key="5">
    <source>
        <dbReference type="EMBL" id="MBW5423538.1"/>
    </source>
</evidence>
<dbReference type="RefSeq" id="WP_219689994.1">
    <property type="nucleotide sequence ID" value="NZ_WMBF01000198.1"/>
</dbReference>
<protein>
    <submittedName>
        <fullName evidence="5">SDR family NAD(P)-dependent oxidoreductase</fullName>
    </submittedName>
</protein>
<organism evidence="5 6">
    <name type="scientific">Streptomyces anatolicus</name>
    <dbReference type="NCBI Taxonomy" id="2675858"/>
    <lineage>
        <taxon>Bacteria</taxon>
        <taxon>Bacillati</taxon>
        <taxon>Actinomycetota</taxon>
        <taxon>Actinomycetes</taxon>
        <taxon>Kitasatosporales</taxon>
        <taxon>Streptomycetaceae</taxon>
        <taxon>Streptomyces</taxon>
    </lineage>
</organism>
<evidence type="ECO:0000313" key="6">
    <source>
        <dbReference type="Proteomes" id="UP001197114"/>
    </source>
</evidence>
<sequence length="285" mass="29886">MTSVHSRTPTGRVAVVTGAGRGIGRRIATSLADSGHRLVICDINPVTAQEAVASLGPGHRALVGDVSDASVCRALAEDALQHFGRLDVWVNNAGILPIGPLQSQSAALLDRVVAVNLNAVLHGSQAAAAVMKERGTGHLINLASAAATKPMAGMAAYSATKAGVLALSQALRRELRGSGVHVSAILASLTATHMSHGLRLPFGLTPLPPAAVAAAVDRTLRRPTALSYAPRWLGWVLPCTHLVPTALLDRMDDMLHVDTIACRPVPEQRTAYEEEMRRSIKLSAT</sequence>
<dbReference type="Proteomes" id="UP001197114">
    <property type="component" value="Unassembled WGS sequence"/>
</dbReference>
<proteinExistence type="inferred from homology"/>
<dbReference type="PANTHER" id="PTHR43391">
    <property type="entry name" value="RETINOL DEHYDROGENASE-RELATED"/>
    <property type="match status" value="1"/>
</dbReference>
<dbReference type="PROSITE" id="PS00061">
    <property type="entry name" value="ADH_SHORT"/>
    <property type="match status" value="1"/>
</dbReference>
<dbReference type="Gene3D" id="3.40.50.720">
    <property type="entry name" value="NAD(P)-binding Rossmann-like Domain"/>
    <property type="match status" value="1"/>
</dbReference>
<dbReference type="InterPro" id="IPR036291">
    <property type="entry name" value="NAD(P)-bd_dom_sf"/>
</dbReference>
<dbReference type="PRINTS" id="PR00080">
    <property type="entry name" value="SDRFAMILY"/>
</dbReference>
<dbReference type="PRINTS" id="PR00081">
    <property type="entry name" value="GDHRDH"/>
</dbReference>
<evidence type="ECO:0000256" key="1">
    <source>
        <dbReference type="ARBA" id="ARBA00006484"/>
    </source>
</evidence>
<dbReference type="SMART" id="SM00822">
    <property type="entry name" value="PKS_KR"/>
    <property type="match status" value="1"/>
</dbReference>
<evidence type="ECO:0000256" key="2">
    <source>
        <dbReference type="ARBA" id="ARBA00023002"/>
    </source>
</evidence>
<evidence type="ECO:0000256" key="3">
    <source>
        <dbReference type="RuleBase" id="RU000363"/>
    </source>
</evidence>
<dbReference type="InterPro" id="IPR057326">
    <property type="entry name" value="KR_dom"/>
</dbReference>
<dbReference type="PANTHER" id="PTHR43391:SF12">
    <property type="entry name" value="OXIDOREDUCTASE EPHD-RELATED"/>
    <property type="match status" value="1"/>
</dbReference>
<dbReference type="InterPro" id="IPR020904">
    <property type="entry name" value="Sc_DH/Rdtase_CS"/>
</dbReference>
<keyword evidence="6" id="KW-1185">Reference proteome</keyword>
<dbReference type="SUPFAM" id="SSF51735">
    <property type="entry name" value="NAD(P)-binding Rossmann-fold domains"/>
    <property type="match status" value="1"/>
</dbReference>
<keyword evidence="2" id="KW-0560">Oxidoreductase</keyword>
<evidence type="ECO:0000259" key="4">
    <source>
        <dbReference type="SMART" id="SM00822"/>
    </source>
</evidence>
<comment type="similarity">
    <text evidence="1 3">Belongs to the short-chain dehydrogenases/reductases (SDR) family.</text>
</comment>
<reference evidence="5 6" key="1">
    <citation type="submission" date="2019-11" db="EMBL/GenBank/DDBJ databases">
        <authorList>
            <person name="Ay H."/>
        </authorList>
    </citation>
    <scope>NUCLEOTIDE SEQUENCE [LARGE SCALE GENOMIC DNA]</scope>
    <source>
        <strain evidence="5 6">BG9H</strain>
    </source>
</reference>
<comment type="caution">
    <text evidence="5">The sequence shown here is derived from an EMBL/GenBank/DDBJ whole genome shotgun (WGS) entry which is preliminary data.</text>
</comment>
<accession>A0ABS6YQ67</accession>